<dbReference type="KEGG" id="mmio:HLA92_02545"/>
<evidence type="ECO:0000256" key="2">
    <source>
        <dbReference type="ARBA" id="ARBA00004651"/>
    </source>
</evidence>
<evidence type="ECO:0000256" key="6">
    <source>
        <dbReference type="ARBA" id="ARBA00012487"/>
    </source>
</evidence>
<evidence type="ECO:0000256" key="9">
    <source>
        <dbReference type="ARBA" id="ARBA00022516"/>
    </source>
</evidence>
<dbReference type="AlphaFoldDB" id="A0A6M4JDG8"/>
<keyword evidence="13 19" id="KW-1133">Transmembrane helix</keyword>
<proteinExistence type="inferred from homology"/>
<keyword evidence="16" id="KW-0594">Phospholipid biosynthesis</keyword>
<evidence type="ECO:0000256" key="4">
    <source>
        <dbReference type="ARBA" id="ARBA00005189"/>
    </source>
</evidence>
<evidence type="ECO:0000256" key="14">
    <source>
        <dbReference type="ARBA" id="ARBA00023098"/>
    </source>
</evidence>
<keyword evidence="9" id="KW-0444">Lipid biosynthesis</keyword>
<keyword evidence="14" id="KW-0443">Lipid metabolism</keyword>
<dbReference type="UniPathway" id="UPA00557">
    <property type="reaction ID" value="UER00614"/>
</dbReference>
<comment type="catalytic activity">
    <reaction evidence="1 18">
        <text>a 1,2-diacyl-sn-glycero-3-phosphate + CTP + H(+) = a CDP-1,2-diacyl-sn-glycerol + diphosphate</text>
        <dbReference type="Rhea" id="RHEA:16229"/>
        <dbReference type="ChEBI" id="CHEBI:15378"/>
        <dbReference type="ChEBI" id="CHEBI:33019"/>
        <dbReference type="ChEBI" id="CHEBI:37563"/>
        <dbReference type="ChEBI" id="CHEBI:58332"/>
        <dbReference type="ChEBI" id="CHEBI:58608"/>
        <dbReference type="EC" id="2.7.7.41"/>
    </reaction>
</comment>
<keyword evidence="21" id="KW-1185">Reference proteome</keyword>
<evidence type="ECO:0000256" key="7">
    <source>
        <dbReference type="ARBA" id="ARBA00019373"/>
    </source>
</evidence>
<dbReference type="PANTHER" id="PTHR46382:SF1">
    <property type="entry name" value="PHOSPHATIDATE CYTIDYLYLTRANSFERASE"/>
    <property type="match status" value="1"/>
</dbReference>
<gene>
    <name evidence="20" type="ORF">HLA92_02545</name>
</gene>
<feature type="transmembrane region" description="Helical" evidence="19">
    <location>
        <begin position="34"/>
        <end position="52"/>
    </location>
</feature>
<dbReference type="EC" id="2.7.7.41" evidence="6 18"/>
<organism evidence="20 21">
    <name type="scientific">Mycoplasma miroungirhinis</name>
    <dbReference type="NCBI Taxonomy" id="754516"/>
    <lineage>
        <taxon>Bacteria</taxon>
        <taxon>Bacillati</taxon>
        <taxon>Mycoplasmatota</taxon>
        <taxon>Mollicutes</taxon>
        <taxon>Mycoplasmataceae</taxon>
        <taxon>Mycoplasma</taxon>
    </lineage>
</organism>
<dbReference type="RefSeq" id="WP_171113231.1">
    <property type="nucleotide sequence ID" value="NZ_CP053097.1"/>
</dbReference>
<comment type="subcellular location">
    <subcellularLocation>
        <location evidence="2">Cell membrane</location>
        <topology evidence="2">Multi-pass membrane protein</topology>
    </subcellularLocation>
</comment>
<evidence type="ECO:0000256" key="15">
    <source>
        <dbReference type="ARBA" id="ARBA00023136"/>
    </source>
</evidence>
<reference evidence="20 21" key="1">
    <citation type="submission" date="2020-05" db="EMBL/GenBank/DDBJ databases">
        <title>Novel Mycoplasma species detected in Mirounga angustirostris (northern elephant seal) from the USA.</title>
        <authorList>
            <person name="Volokhov D.V."/>
        </authorList>
    </citation>
    <scope>NUCLEOTIDE SEQUENCE [LARGE SCALE GENOMIC DNA]</scope>
    <source>
        <strain evidence="20 21">Mirounga ES2806-NAS</strain>
    </source>
</reference>
<evidence type="ECO:0000256" key="11">
    <source>
        <dbReference type="ARBA" id="ARBA00022692"/>
    </source>
</evidence>
<dbReference type="GO" id="GO:0004605">
    <property type="term" value="F:phosphatidate cytidylyltransferase activity"/>
    <property type="evidence" value="ECO:0007669"/>
    <property type="project" value="UniProtKB-EC"/>
</dbReference>
<dbReference type="GO" id="GO:0005886">
    <property type="term" value="C:plasma membrane"/>
    <property type="evidence" value="ECO:0007669"/>
    <property type="project" value="UniProtKB-SubCell"/>
</dbReference>
<feature type="transmembrane region" description="Helical" evidence="19">
    <location>
        <begin position="245"/>
        <end position="265"/>
    </location>
</feature>
<dbReference type="Pfam" id="PF01148">
    <property type="entry name" value="CTP_transf_1"/>
    <property type="match status" value="1"/>
</dbReference>
<sequence length="308" mass="35470">MKNIIKRSKSVLILLLILIPLIFITYYGQFIGKIIGFSFYLSISIWAVYEVIKHTTFKEISKIFIVLAAVCIWLFPLNFFTSNLIFSDKTGYVSIELTTSILQTIVPFDFDRIMYFNVILAFVFLTIAYFISLGKINWKDFFIVTFCAIFIPWFFKILFVLNVGNFYYLLALELIVIAVDTFGYFGGFFFGHKIIKRGLMPNTSPKKTYEGAFFSIIFGIIITFLTCYLGYLTNNTFTTMFTKNSQIILGIILFSPLAILGDWIFSKIKRYFGIKDFSNLIPGHGGIMDRLDSLSVVTVAWTFLFIFA</sequence>
<accession>A0A6M4JDG8</accession>
<keyword evidence="8" id="KW-1003">Cell membrane</keyword>
<evidence type="ECO:0000256" key="17">
    <source>
        <dbReference type="ARBA" id="ARBA00023264"/>
    </source>
</evidence>
<keyword evidence="17" id="KW-1208">Phospholipid metabolism</keyword>
<keyword evidence="10 18" id="KW-0808">Transferase</keyword>
<dbReference type="EMBL" id="CP053097">
    <property type="protein sequence ID" value="QJR44298.1"/>
    <property type="molecule type" value="Genomic_DNA"/>
</dbReference>
<dbReference type="GO" id="GO:0016024">
    <property type="term" value="P:CDP-diacylglycerol biosynthetic process"/>
    <property type="evidence" value="ECO:0007669"/>
    <property type="project" value="UniProtKB-UniPathway"/>
</dbReference>
<dbReference type="PANTHER" id="PTHR46382">
    <property type="entry name" value="PHOSPHATIDATE CYTIDYLYLTRANSFERASE"/>
    <property type="match status" value="1"/>
</dbReference>
<evidence type="ECO:0000256" key="13">
    <source>
        <dbReference type="ARBA" id="ARBA00022989"/>
    </source>
</evidence>
<dbReference type="PROSITE" id="PS01315">
    <property type="entry name" value="CDS"/>
    <property type="match status" value="1"/>
</dbReference>
<evidence type="ECO:0000313" key="20">
    <source>
        <dbReference type="EMBL" id="QJR44298.1"/>
    </source>
</evidence>
<feature type="transmembrane region" description="Helical" evidence="19">
    <location>
        <begin position="141"/>
        <end position="161"/>
    </location>
</feature>
<evidence type="ECO:0000256" key="16">
    <source>
        <dbReference type="ARBA" id="ARBA00023209"/>
    </source>
</evidence>
<dbReference type="InterPro" id="IPR000374">
    <property type="entry name" value="PC_trans"/>
</dbReference>
<feature type="transmembrane region" description="Helical" evidence="19">
    <location>
        <begin position="211"/>
        <end position="233"/>
    </location>
</feature>
<feature type="transmembrane region" description="Helical" evidence="19">
    <location>
        <begin position="167"/>
        <end position="190"/>
    </location>
</feature>
<evidence type="ECO:0000256" key="1">
    <source>
        <dbReference type="ARBA" id="ARBA00001698"/>
    </source>
</evidence>
<evidence type="ECO:0000256" key="18">
    <source>
        <dbReference type="RuleBase" id="RU003938"/>
    </source>
</evidence>
<comment type="pathway">
    <text evidence="3 18">Phospholipid metabolism; CDP-diacylglycerol biosynthesis; CDP-diacylglycerol from sn-glycerol 3-phosphate: step 3/3.</text>
</comment>
<evidence type="ECO:0000256" key="5">
    <source>
        <dbReference type="ARBA" id="ARBA00010185"/>
    </source>
</evidence>
<dbReference type="Proteomes" id="UP000502118">
    <property type="component" value="Chromosome"/>
</dbReference>
<comment type="pathway">
    <text evidence="4">Lipid metabolism.</text>
</comment>
<protein>
    <recommendedName>
        <fullName evidence="7 18">Phosphatidate cytidylyltransferase</fullName>
        <ecNumber evidence="6 18">2.7.7.41</ecNumber>
    </recommendedName>
</protein>
<evidence type="ECO:0000256" key="3">
    <source>
        <dbReference type="ARBA" id="ARBA00005119"/>
    </source>
</evidence>
<keyword evidence="12 18" id="KW-0548">Nucleotidyltransferase</keyword>
<evidence type="ECO:0000256" key="19">
    <source>
        <dbReference type="SAM" id="Phobius"/>
    </source>
</evidence>
<evidence type="ECO:0000256" key="8">
    <source>
        <dbReference type="ARBA" id="ARBA00022475"/>
    </source>
</evidence>
<comment type="similarity">
    <text evidence="5 18">Belongs to the CDS family.</text>
</comment>
<name>A0A6M4JDG8_9MOLU</name>
<feature type="transmembrane region" description="Helical" evidence="19">
    <location>
        <begin position="64"/>
        <end position="86"/>
    </location>
</feature>
<keyword evidence="11 18" id="KW-0812">Transmembrane</keyword>
<feature type="transmembrane region" description="Helical" evidence="19">
    <location>
        <begin position="12"/>
        <end position="28"/>
    </location>
</feature>
<evidence type="ECO:0000256" key="12">
    <source>
        <dbReference type="ARBA" id="ARBA00022695"/>
    </source>
</evidence>
<feature type="transmembrane region" description="Helical" evidence="19">
    <location>
        <begin position="113"/>
        <end position="134"/>
    </location>
</feature>
<evidence type="ECO:0000313" key="21">
    <source>
        <dbReference type="Proteomes" id="UP000502118"/>
    </source>
</evidence>
<evidence type="ECO:0000256" key="10">
    <source>
        <dbReference type="ARBA" id="ARBA00022679"/>
    </source>
</evidence>
<keyword evidence="15 19" id="KW-0472">Membrane</keyword>